<dbReference type="RefSeq" id="WP_188658331.1">
    <property type="nucleotide sequence ID" value="NZ_BMIH01000002.1"/>
</dbReference>
<evidence type="ECO:0000313" key="2">
    <source>
        <dbReference type="Proteomes" id="UP000623067"/>
    </source>
</evidence>
<comment type="caution">
    <text evidence="1">The sequence shown here is derived from an EMBL/GenBank/DDBJ whole genome shotgun (WGS) entry which is preliminary data.</text>
</comment>
<accession>A0A916WTG5</accession>
<gene>
    <name evidence="1" type="ORF">GCM10011380_17320</name>
</gene>
<organism evidence="1 2">
    <name type="scientific">Sphingomonas metalli</name>
    <dbReference type="NCBI Taxonomy" id="1779358"/>
    <lineage>
        <taxon>Bacteria</taxon>
        <taxon>Pseudomonadati</taxon>
        <taxon>Pseudomonadota</taxon>
        <taxon>Alphaproteobacteria</taxon>
        <taxon>Sphingomonadales</taxon>
        <taxon>Sphingomonadaceae</taxon>
        <taxon>Sphingomonas</taxon>
    </lineage>
</organism>
<dbReference type="Proteomes" id="UP000623067">
    <property type="component" value="Unassembled WGS sequence"/>
</dbReference>
<protein>
    <submittedName>
        <fullName evidence="1">Uncharacterized protein</fullName>
    </submittedName>
</protein>
<reference evidence="1" key="1">
    <citation type="journal article" date="2014" name="Int. J. Syst. Evol. Microbiol.">
        <title>Complete genome sequence of Corynebacterium casei LMG S-19264T (=DSM 44701T), isolated from a smear-ripened cheese.</title>
        <authorList>
            <consortium name="US DOE Joint Genome Institute (JGI-PGF)"/>
            <person name="Walter F."/>
            <person name="Albersmeier A."/>
            <person name="Kalinowski J."/>
            <person name="Ruckert C."/>
        </authorList>
    </citation>
    <scope>NUCLEOTIDE SEQUENCE</scope>
    <source>
        <strain evidence="1">CGMCC 1.15330</strain>
    </source>
</reference>
<dbReference type="EMBL" id="BMIH01000002">
    <property type="protein sequence ID" value="GGB28252.1"/>
    <property type="molecule type" value="Genomic_DNA"/>
</dbReference>
<proteinExistence type="predicted"/>
<sequence length="87" mass="9099">MAIRYTRTMAHCEGRCAVEEALDLANFLRANPRAKLAMAKCTGMHGALLQVVLALRPRIASLPADPLLAGLMATDPVAPAAAAQTSA</sequence>
<reference evidence="1" key="2">
    <citation type="submission" date="2020-09" db="EMBL/GenBank/DDBJ databases">
        <authorList>
            <person name="Sun Q."/>
            <person name="Zhou Y."/>
        </authorList>
    </citation>
    <scope>NUCLEOTIDE SEQUENCE</scope>
    <source>
        <strain evidence="1">CGMCC 1.15330</strain>
    </source>
</reference>
<keyword evidence="2" id="KW-1185">Reference proteome</keyword>
<dbReference type="AlphaFoldDB" id="A0A916WTG5"/>
<name>A0A916WTG5_9SPHN</name>
<evidence type="ECO:0000313" key="1">
    <source>
        <dbReference type="EMBL" id="GGB28252.1"/>
    </source>
</evidence>